<dbReference type="Gene3D" id="1.10.3210.10">
    <property type="entry name" value="Hypothetical protein af1432"/>
    <property type="match status" value="1"/>
</dbReference>
<protein>
    <submittedName>
        <fullName evidence="2">HDIG domain-containing protein</fullName>
    </submittedName>
</protein>
<dbReference type="Pfam" id="PF13487">
    <property type="entry name" value="HD_5"/>
    <property type="match status" value="1"/>
</dbReference>
<dbReference type="OrthoDB" id="9804747at2"/>
<dbReference type="CDD" id="cd00077">
    <property type="entry name" value="HDc"/>
    <property type="match status" value="1"/>
</dbReference>
<dbReference type="AlphaFoldDB" id="A0A1M7NML0"/>
<dbReference type="PANTHER" id="PTHR43155:SF2">
    <property type="entry name" value="CYCLIC DI-GMP PHOSPHODIESTERASE PA4108"/>
    <property type="match status" value="1"/>
</dbReference>
<name>A0A1M7NML0_9FIRM</name>
<dbReference type="RefSeq" id="WP_073291932.1">
    <property type="nucleotide sequence ID" value="NZ_FRCP01000034.1"/>
</dbReference>
<dbReference type="Proteomes" id="UP000184038">
    <property type="component" value="Unassembled WGS sequence"/>
</dbReference>
<dbReference type="InterPro" id="IPR037522">
    <property type="entry name" value="HD_GYP_dom"/>
</dbReference>
<gene>
    <name evidence="2" type="ORF">SAMN02746066_04618</name>
</gene>
<dbReference type="SMART" id="SM00471">
    <property type="entry name" value="HDc"/>
    <property type="match status" value="1"/>
</dbReference>
<dbReference type="InterPro" id="IPR003607">
    <property type="entry name" value="HD/PDEase_dom"/>
</dbReference>
<evidence type="ECO:0000313" key="3">
    <source>
        <dbReference type="Proteomes" id="UP000184038"/>
    </source>
</evidence>
<organism evidence="2 3">
    <name type="scientific">Anaerosporobacter mobilis DSM 15930</name>
    <dbReference type="NCBI Taxonomy" id="1120996"/>
    <lineage>
        <taxon>Bacteria</taxon>
        <taxon>Bacillati</taxon>
        <taxon>Bacillota</taxon>
        <taxon>Clostridia</taxon>
        <taxon>Lachnospirales</taxon>
        <taxon>Lachnospiraceae</taxon>
        <taxon>Anaerosporobacter</taxon>
    </lineage>
</organism>
<dbReference type="SUPFAM" id="SSF109604">
    <property type="entry name" value="HD-domain/PDEase-like"/>
    <property type="match status" value="1"/>
</dbReference>
<keyword evidence="3" id="KW-1185">Reference proteome</keyword>
<evidence type="ECO:0000313" key="2">
    <source>
        <dbReference type="EMBL" id="SHN05138.1"/>
    </source>
</evidence>
<dbReference type="NCBIfam" id="TIGR00277">
    <property type="entry name" value="HDIG"/>
    <property type="match status" value="1"/>
</dbReference>
<dbReference type="PROSITE" id="PS51832">
    <property type="entry name" value="HD_GYP"/>
    <property type="match status" value="1"/>
</dbReference>
<dbReference type="PANTHER" id="PTHR43155">
    <property type="entry name" value="CYCLIC DI-GMP PHOSPHODIESTERASE PA4108-RELATED"/>
    <property type="match status" value="1"/>
</dbReference>
<sequence length="356" mass="41368">MKRLIKRKDLKENMIIYGDVLTTYGTILVNSGTVVDNRVLKLLENNNIYEVRILDTSNEDRRLEGLETHLKEIRKTTKFKEINHKYTLCYSNIQGQFNDVIARDKKVNKEEIISGINTVLHKVDNTNELFDALYGMQLKQNRMYMHSLNTALISNVLAKWLKFSEKEINDITLAGLFHDIGMLMMPEEILQKKEDELTKEDKDLLQKHTIYGYRYLMKRELNRQIGLTALTHHEKVDGSGYPLQIMSPTICTYSKIVTIADAYDELTLTEDGARNPFSLIREFEKDGMSKYDTQYIMVFLTGIMDTYIGCDVLLSDNRVGRIIYINKSDMSRPTLKCGEEFINLSEKKELQIIKFV</sequence>
<feature type="domain" description="HD-GYP" evidence="1">
    <location>
        <begin position="121"/>
        <end position="316"/>
    </location>
</feature>
<accession>A0A1M7NML0</accession>
<reference evidence="2 3" key="1">
    <citation type="submission" date="2016-11" db="EMBL/GenBank/DDBJ databases">
        <authorList>
            <person name="Jaros S."/>
            <person name="Januszkiewicz K."/>
            <person name="Wedrychowicz H."/>
        </authorList>
    </citation>
    <scope>NUCLEOTIDE SEQUENCE [LARGE SCALE GENOMIC DNA]</scope>
    <source>
        <strain evidence="2 3">DSM 15930</strain>
    </source>
</reference>
<dbReference type="STRING" id="1120996.SAMN02746066_04618"/>
<proteinExistence type="predicted"/>
<dbReference type="InterPro" id="IPR006675">
    <property type="entry name" value="HDIG_dom"/>
</dbReference>
<evidence type="ECO:0000259" key="1">
    <source>
        <dbReference type="PROSITE" id="PS51832"/>
    </source>
</evidence>
<dbReference type="EMBL" id="FRCP01000034">
    <property type="protein sequence ID" value="SHN05138.1"/>
    <property type="molecule type" value="Genomic_DNA"/>
</dbReference>